<dbReference type="PANTHER" id="PTHR48106">
    <property type="entry name" value="QUINONE OXIDOREDUCTASE PIG3-RELATED"/>
    <property type="match status" value="1"/>
</dbReference>
<evidence type="ECO:0000313" key="5">
    <source>
        <dbReference type="EMBL" id="CAB3752114.1"/>
    </source>
</evidence>
<dbReference type="GO" id="GO:0008743">
    <property type="term" value="F:L-threonine 3-dehydrogenase activity"/>
    <property type="evidence" value="ECO:0007669"/>
    <property type="project" value="UniProtKB-EC"/>
</dbReference>
<feature type="domain" description="Enoyl reductase (ER)" evidence="4">
    <location>
        <begin position="48"/>
        <end position="364"/>
    </location>
</feature>
<protein>
    <submittedName>
        <fullName evidence="5">L-threonine 3-dehydrogenase</fullName>
        <ecNumber evidence="5">1.1.1.103</ecNumber>
    </submittedName>
</protein>
<dbReference type="GO" id="GO:0070402">
    <property type="term" value="F:NADPH binding"/>
    <property type="evidence" value="ECO:0007669"/>
    <property type="project" value="TreeGrafter"/>
</dbReference>
<dbReference type="InterPro" id="IPR036291">
    <property type="entry name" value="NAD(P)-bd_dom_sf"/>
</dbReference>
<dbReference type="Gene3D" id="3.40.50.720">
    <property type="entry name" value="NAD(P)-binding Rossmann-like Domain"/>
    <property type="match status" value="1"/>
</dbReference>
<keyword evidence="1" id="KW-0521">NADP</keyword>
<dbReference type="SUPFAM" id="SSF51735">
    <property type="entry name" value="NAD(P)-binding Rossmann-fold domains"/>
    <property type="match status" value="1"/>
</dbReference>
<feature type="region of interest" description="Disordered" evidence="3">
    <location>
        <begin position="1"/>
        <end position="31"/>
    </location>
</feature>
<dbReference type="InterPro" id="IPR011032">
    <property type="entry name" value="GroES-like_sf"/>
</dbReference>
<gene>
    <name evidence="5" type="primary">tdh_1</name>
    <name evidence="5" type="ORF">LMG29542_01686</name>
</gene>
<evidence type="ECO:0000256" key="2">
    <source>
        <dbReference type="ARBA" id="ARBA00023002"/>
    </source>
</evidence>
<keyword evidence="2 5" id="KW-0560">Oxidoreductase</keyword>
<evidence type="ECO:0000256" key="3">
    <source>
        <dbReference type="SAM" id="MobiDB-lite"/>
    </source>
</evidence>
<evidence type="ECO:0000259" key="4">
    <source>
        <dbReference type="SMART" id="SM00829"/>
    </source>
</evidence>
<sequence length="367" mass="39309">MNYLKNEETPGIARRSVGTDNGANARPYGLSPSQEGYMTRVVRFHEYGDANVLRIENVVVPAPAADEVQIAVKAIGLNRAEVMFRTGRYLQEAVFPSQLGYEAAGLVRTLGANVTGFAENDAVSVIPTLDMARWPTYGELINIPARYVVKHPKRLTFEQAAAAWMQYVTAWGALIAQAKLSADDCVIVSAASSSVGIAAIQIARSVGATVIATTRTSAKAQPLRDAGAHHVIATAEDDLAARVKAITQGNGARVVFDPIGGPAIAQLAQCMSFGGILLEYGALSPDEGTFPQFALLGKCLTFKGYLYIEITDNDALLERAKAFINEGLESGALVPLISRTFEFDQIQEATRFLESNEQVGKIVVTVG</sequence>
<dbReference type="Gene3D" id="3.90.180.10">
    <property type="entry name" value="Medium-chain alcohol dehydrogenases, catalytic domain"/>
    <property type="match status" value="1"/>
</dbReference>
<accession>A0A6J5DFE5</accession>
<dbReference type="Pfam" id="PF00107">
    <property type="entry name" value="ADH_zinc_N"/>
    <property type="match status" value="1"/>
</dbReference>
<evidence type="ECO:0000313" key="6">
    <source>
        <dbReference type="Proteomes" id="UP000494363"/>
    </source>
</evidence>
<dbReference type="EMBL" id="CADIKH010000006">
    <property type="protein sequence ID" value="CAB3752114.1"/>
    <property type="molecule type" value="Genomic_DNA"/>
</dbReference>
<reference evidence="5 6" key="1">
    <citation type="submission" date="2020-04" db="EMBL/GenBank/DDBJ databases">
        <authorList>
            <person name="De Canck E."/>
        </authorList>
    </citation>
    <scope>NUCLEOTIDE SEQUENCE [LARGE SCALE GENOMIC DNA]</scope>
    <source>
        <strain evidence="5 6">LMG 29542</strain>
    </source>
</reference>
<dbReference type="GO" id="GO:0016651">
    <property type="term" value="F:oxidoreductase activity, acting on NAD(P)H"/>
    <property type="evidence" value="ECO:0007669"/>
    <property type="project" value="TreeGrafter"/>
</dbReference>
<evidence type="ECO:0000256" key="1">
    <source>
        <dbReference type="ARBA" id="ARBA00022857"/>
    </source>
</evidence>
<dbReference type="Pfam" id="PF08240">
    <property type="entry name" value="ADH_N"/>
    <property type="match status" value="1"/>
</dbReference>
<organism evidence="5 6">
    <name type="scientific">Paraburkholderia humisilvae</name>
    <dbReference type="NCBI Taxonomy" id="627669"/>
    <lineage>
        <taxon>Bacteria</taxon>
        <taxon>Pseudomonadati</taxon>
        <taxon>Pseudomonadota</taxon>
        <taxon>Betaproteobacteria</taxon>
        <taxon>Burkholderiales</taxon>
        <taxon>Burkholderiaceae</taxon>
        <taxon>Paraburkholderia</taxon>
    </lineage>
</organism>
<dbReference type="CDD" id="cd08268">
    <property type="entry name" value="MDR2"/>
    <property type="match status" value="1"/>
</dbReference>
<dbReference type="AlphaFoldDB" id="A0A6J5DFE5"/>
<dbReference type="SMART" id="SM00829">
    <property type="entry name" value="PKS_ER"/>
    <property type="match status" value="1"/>
</dbReference>
<dbReference type="SUPFAM" id="SSF50129">
    <property type="entry name" value="GroES-like"/>
    <property type="match status" value="1"/>
</dbReference>
<dbReference type="InterPro" id="IPR020843">
    <property type="entry name" value="ER"/>
</dbReference>
<keyword evidence="6" id="KW-1185">Reference proteome</keyword>
<dbReference type="Proteomes" id="UP000494363">
    <property type="component" value="Unassembled WGS sequence"/>
</dbReference>
<dbReference type="PANTHER" id="PTHR48106:SF5">
    <property type="entry name" value="ZINC-CONTAINING ALCOHOL DEHYDROGENASE"/>
    <property type="match status" value="1"/>
</dbReference>
<proteinExistence type="predicted"/>
<name>A0A6J5DFE5_9BURK</name>
<dbReference type="InterPro" id="IPR013154">
    <property type="entry name" value="ADH-like_N"/>
</dbReference>
<dbReference type="InterPro" id="IPR013149">
    <property type="entry name" value="ADH-like_C"/>
</dbReference>
<dbReference type="EC" id="1.1.1.103" evidence="5"/>